<reference evidence="1" key="1">
    <citation type="submission" date="2017-06" db="EMBL/GenBank/DDBJ databases">
        <title>Genome sequencing of pathogenic and non-pathogenic strains within Bisgaard taxon 40.</title>
        <authorList>
            <person name="Ladner J.T."/>
            <person name="Lovett S.P."/>
            <person name="Koroleva G."/>
            <person name="Lorch J.M."/>
        </authorList>
    </citation>
    <scope>NUCLEOTIDE SEQUENCE</scope>
    <source>
        <strain evidence="1">27576-1-I1</strain>
    </source>
</reference>
<dbReference type="Gene3D" id="3.40.50.1000">
    <property type="entry name" value="HAD superfamily/HAD-like"/>
    <property type="match status" value="1"/>
</dbReference>
<dbReference type="SUPFAM" id="SSF56784">
    <property type="entry name" value="HAD-like"/>
    <property type="match status" value="1"/>
</dbReference>
<dbReference type="Pfam" id="PF03767">
    <property type="entry name" value="Acid_phosphat_B"/>
    <property type="match status" value="1"/>
</dbReference>
<accession>A0A8E3MH15</accession>
<dbReference type="SFLD" id="SFLDS00003">
    <property type="entry name" value="Haloacid_Dehalogenase"/>
    <property type="match status" value="1"/>
</dbReference>
<proteinExistence type="predicted"/>
<dbReference type="GO" id="GO:0009279">
    <property type="term" value="C:cell outer membrane"/>
    <property type="evidence" value="ECO:0007669"/>
    <property type="project" value="InterPro"/>
</dbReference>
<dbReference type="InterPro" id="IPR006423">
    <property type="entry name" value="Lipo_e_P4"/>
</dbReference>
<dbReference type="InterPro" id="IPR036412">
    <property type="entry name" value="HAD-like_sf"/>
</dbReference>
<evidence type="ECO:0000313" key="1">
    <source>
        <dbReference type="EMBL" id="QDJ15013.1"/>
    </source>
</evidence>
<name>A0A8E3MH15_9PAST</name>
<dbReference type="Proteomes" id="UP000955338">
    <property type="component" value="Chromosome"/>
</dbReference>
<dbReference type="CDD" id="cd07534">
    <property type="entry name" value="HAD_CAP"/>
    <property type="match status" value="1"/>
</dbReference>
<dbReference type="AlphaFoldDB" id="A0A8E3MH15"/>
<dbReference type="RefSeq" id="WP_261920465.1">
    <property type="nucleotide sequence ID" value="NZ_CP022011.1"/>
</dbReference>
<dbReference type="InterPro" id="IPR023214">
    <property type="entry name" value="HAD_sf"/>
</dbReference>
<organism evidence="1 2">
    <name type="scientific">Mergibacter septicus</name>
    <dbReference type="NCBI Taxonomy" id="221402"/>
    <lineage>
        <taxon>Bacteria</taxon>
        <taxon>Pseudomonadati</taxon>
        <taxon>Pseudomonadota</taxon>
        <taxon>Gammaproteobacteria</taxon>
        <taxon>Pasteurellales</taxon>
        <taxon>Pasteurellaceae</taxon>
        <taxon>Mergibacter</taxon>
    </lineage>
</organism>
<gene>
    <name evidence="1" type="ORF">CEP48_06040</name>
</gene>
<dbReference type="NCBIfam" id="TIGR01533">
    <property type="entry name" value="lipo_e_P4"/>
    <property type="match status" value="1"/>
</dbReference>
<protein>
    <submittedName>
        <fullName evidence="1">5'-nucleotidase, lipoprotein e(P4) family</fullName>
    </submittedName>
</protein>
<dbReference type="PANTHER" id="PTHR31284">
    <property type="entry name" value="ACID PHOSPHATASE-LIKE PROTEIN"/>
    <property type="match status" value="1"/>
</dbReference>
<dbReference type="InterPro" id="IPR005519">
    <property type="entry name" value="Acid_phosphat_B-like"/>
</dbReference>
<keyword evidence="1" id="KW-0449">Lipoprotein</keyword>
<sequence>MQTSTQNTKLGILTLAMAIALTGCTANQKETDLIAKEATLAVNWVQQSGEYQALAYQAFNIAKQQFKQAKVTKGKKIAVVADLDETLINNSAYAAWQVAKSQGFSPESWKKWVNAQEAIAIPGAVDFANYVNSNGGTMFYVSNRKEDGEKVSTIENLKKLGFTGVNNHTVLLKTDKSAKEARFAEIEKQGYQIVLFLGDNLNDFGNATYHKNNAERRDFVKQNAELFGKKYIILPNPVYGDWEGGLTPNYFKLNAKEKLKAREAALMPWNEK</sequence>
<keyword evidence="2" id="KW-1185">Reference proteome</keyword>
<dbReference type="PANTHER" id="PTHR31284:SF10">
    <property type="entry name" value="ACID PHOSPHATASE-LIKE PROTEIN"/>
    <property type="match status" value="1"/>
</dbReference>
<dbReference type="EMBL" id="CP022011">
    <property type="protein sequence ID" value="QDJ15013.1"/>
    <property type="molecule type" value="Genomic_DNA"/>
</dbReference>
<evidence type="ECO:0000313" key="2">
    <source>
        <dbReference type="Proteomes" id="UP000955338"/>
    </source>
</evidence>
<dbReference type="PIRSF" id="PIRSF019271">
    <property type="entry name" value="Acid_Ptase_C"/>
    <property type="match status" value="1"/>
</dbReference>
<dbReference type="SFLD" id="SFLDG01125">
    <property type="entry name" value="C1.1:_Acid_Phosphatase_Like"/>
    <property type="match status" value="1"/>
</dbReference>